<dbReference type="PRINTS" id="PR00371">
    <property type="entry name" value="FPNCR"/>
</dbReference>
<dbReference type="InterPro" id="IPR003097">
    <property type="entry name" value="CysJ-like_FAD-binding"/>
</dbReference>
<dbReference type="Pfam" id="PF00175">
    <property type="entry name" value="NAD_binding_1"/>
    <property type="match status" value="1"/>
</dbReference>
<dbReference type="EnsemblMetazoa" id="AFAF007669-RA">
    <property type="protein sequence ID" value="AFAF007669-PA"/>
    <property type="gene ID" value="AFAF007669"/>
</dbReference>
<proteinExistence type="predicted"/>
<keyword evidence="2" id="KW-0285">Flavoprotein</keyword>
<dbReference type="GO" id="GO:0010181">
    <property type="term" value="F:FMN binding"/>
    <property type="evidence" value="ECO:0007669"/>
    <property type="project" value="TreeGrafter"/>
</dbReference>
<dbReference type="FunFam" id="1.20.990.10:FF:000007">
    <property type="entry name" value="Methionine synthase reductase"/>
    <property type="match status" value="1"/>
</dbReference>
<dbReference type="STRING" id="69004.A0A182QCY8"/>
<dbReference type="Gene3D" id="2.40.30.10">
    <property type="entry name" value="Translation factors"/>
    <property type="match status" value="1"/>
</dbReference>
<dbReference type="InterPro" id="IPR039261">
    <property type="entry name" value="FNR_nucleotide-bd"/>
</dbReference>
<evidence type="ECO:0000256" key="2">
    <source>
        <dbReference type="ARBA" id="ARBA00022630"/>
    </source>
</evidence>
<dbReference type="Pfam" id="PF00667">
    <property type="entry name" value="FAD_binding_1"/>
    <property type="match status" value="1"/>
</dbReference>
<accession>A0A182QCY8</accession>
<reference evidence="8" key="2">
    <citation type="submission" date="2020-05" db="UniProtKB">
        <authorList>
            <consortium name="EnsemblMetazoa"/>
        </authorList>
    </citation>
    <scope>IDENTIFICATION</scope>
    <source>
        <strain evidence="8">FAR1</strain>
    </source>
</reference>
<dbReference type="AlphaFoldDB" id="A0A182QCY8"/>
<organism evidence="8 9">
    <name type="scientific">Anopheles farauti</name>
    <dbReference type="NCBI Taxonomy" id="69004"/>
    <lineage>
        <taxon>Eukaryota</taxon>
        <taxon>Metazoa</taxon>
        <taxon>Ecdysozoa</taxon>
        <taxon>Arthropoda</taxon>
        <taxon>Hexapoda</taxon>
        <taxon>Insecta</taxon>
        <taxon>Pterygota</taxon>
        <taxon>Neoptera</taxon>
        <taxon>Endopterygota</taxon>
        <taxon>Diptera</taxon>
        <taxon>Nematocera</taxon>
        <taxon>Culicoidea</taxon>
        <taxon>Culicidae</taxon>
        <taxon>Anophelinae</taxon>
        <taxon>Anopheles</taxon>
    </lineage>
</organism>
<keyword evidence="9" id="KW-1185">Reference proteome</keyword>
<sequence length="452" mass="52055">MDVLEQFKATPLSLSKLPASFIETNLSETGQVHSDHLQSTTHQPFGSSNVYKTSILHYRVLAEADDVKTVYEVAIKLPPNMEEEYNPGDAIGILTYNLPSEVDYILDRLHLLESADQTYEVKLAKPVKKKNSELPHYVPRYVTPRRLLSECLDIRITPRKGLLQTMANYTADECEKRLLEILASKEGTNLYNELILKNEMNFLHVLKYVATCKPPLAMLIEHLPRLQARPYSIASYGRENHIRIAFAMLNDGHVGITTHMLESKLLHPGKWDKHLYVYLRQLKPVFQYREEDLERNVIMIGPGTGVTPYIGFLEYRKQAKASNRKIKMGSAWLMTSCRYQDRNYIYQDELKGFMQAGALDRLHVASSRDAHSQYKYVQDIIEDKKEELVELLLDDSTKLYLCGEGRTMLPRIQDTIVTCMSKVKGIPKAEASDLLAEYRKTGKYLYYSMIRY</sequence>
<keyword evidence="3" id="KW-0274">FAD</keyword>
<dbReference type="SUPFAM" id="SSF63380">
    <property type="entry name" value="Riboflavin synthase domain-like"/>
    <property type="match status" value="1"/>
</dbReference>
<keyword evidence="4" id="KW-0560">Oxidoreductase</keyword>
<evidence type="ECO:0000313" key="8">
    <source>
        <dbReference type="EnsemblMetazoa" id="AFAF007669-PA"/>
    </source>
</evidence>
<dbReference type="Gene3D" id="3.40.50.80">
    <property type="entry name" value="Nucleotide-binding domain of ferredoxin-NADP reductase (FNR) module"/>
    <property type="match status" value="1"/>
</dbReference>
<dbReference type="PROSITE" id="PS51384">
    <property type="entry name" value="FAD_FR"/>
    <property type="match status" value="1"/>
</dbReference>
<evidence type="ECO:0000256" key="4">
    <source>
        <dbReference type="ARBA" id="ARBA00023002"/>
    </source>
</evidence>
<dbReference type="PANTHER" id="PTHR19384">
    <property type="entry name" value="NITRIC OXIDE SYNTHASE-RELATED"/>
    <property type="match status" value="1"/>
</dbReference>
<dbReference type="Proteomes" id="UP000075886">
    <property type="component" value="Unassembled WGS sequence"/>
</dbReference>
<dbReference type="GO" id="GO:0050667">
    <property type="term" value="P:homocysteine metabolic process"/>
    <property type="evidence" value="ECO:0007669"/>
    <property type="project" value="TreeGrafter"/>
</dbReference>
<dbReference type="EMBL" id="AXCN02000034">
    <property type="status" value="NOT_ANNOTATED_CDS"/>
    <property type="molecule type" value="Genomic_DNA"/>
</dbReference>
<evidence type="ECO:0000256" key="5">
    <source>
        <dbReference type="ARBA" id="ARBA00039088"/>
    </source>
</evidence>
<dbReference type="PANTHER" id="PTHR19384:SF84">
    <property type="entry name" value="METHIONINE SYNTHASE REDUCTASE"/>
    <property type="match status" value="1"/>
</dbReference>
<dbReference type="GO" id="GO:0030586">
    <property type="term" value="F:[methionine synthase] reductase (NADPH) activity"/>
    <property type="evidence" value="ECO:0007669"/>
    <property type="project" value="UniProtKB-EC"/>
</dbReference>
<dbReference type="SUPFAM" id="SSF52343">
    <property type="entry name" value="Ferredoxin reductase-like, C-terminal NADP-linked domain"/>
    <property type="match status" value="1"/>
</dbReference>
<dbReference type="InterPro" id="IPR023173">
    <property type="entry name" value="NADPH_Cyt_P450_Rdtase_alpha"/>
</dbReference>
<name>A0A182QCY8_9DIPT</name>
<evidence type="ECO:0000256" key="6">
    <source>
        <dbReference type="ARBA" id="ARBA00040659"/>
    </source>
</evidence>
<protein>
    <recommendedName>
        <fullName evidence="6">Methionine synthase reductase</fullName>
        <ecNumber evidence="5">1.16.1.8</ecNumber>
    </recommendedName>
</protein>
<reference evidence="9" key="1">
    <citation type="submission" date="2014-01" db="EMBL/GenBank/DDBJ databases">
        <title>The Genome Sequence of Anopheles farauti FAR1 (V2).</title>
        <authorList>
            <consortium name="The Broad Institute Genomics Platform"/>
            <person name="Neafsey D.E."/>
            <person name="Besansky N."/>
            <person name="Howell P."/>
            <person name="Walton C."/>
            <person name="Young S.K."/>
            <person name="Zeng Q."/>
            <person name="Gargeya S."/>
            <person name="Fitzgerald M."/>
            <person name="Haas B."/>
            <person name="Abouelleil A."/>
            <person name="Allen A.W."/>
            <person name="Alvarado L."/>
            <person name="Arachchi H.M."/>
            <person name="Berlin A.M."/>
            <person name="Chapman S.B."/>
            <person name="Gainer-Dewar J."/>
            <person name="Goldberg J."/>
            <person name="Griggs A."/>
            <person name="Gujja S."/>
            <person name="Hansen M."/>
            <person name="Howarth C."/>
            <person name="Imamovic A."/>
            <person name="Ireland A."/>
            <person name="Larimer J."/>
            <person name="McCowan C."/>
            <person name="Murphy C."/>
            <person name="Pearson M."/>
            <person name="Poon T.W."/>
            <person name="Priest M."/>
            <person name="Roberts A."/>
            <person name="Saif S."/>
            <person name="Shea T."/>
            <person name="Sisk P."/>
            <person name="Sykes S."/>
            <person name="Wortman J."/>
            <person name="Nusbaum C."/>
            <person name="Birren B."/>
        </authorList>
    </citation>
    <scope>NUCLEOTIDE SEQUENCE [LARGE SCALE GENOMIC DNA]</scope>
    <source>
        <strain evidence="9">FAR1</strain>
    </source>
</reference>
<dbReference type="InterPro" id="IPR017927">
    <property type="entry name" value="FAD-bd_FR_type"/>
</dbReference>
<evidence type="ECO:0000256" key="3">
    <source>
        <dbReference type="ARBA" id="ARBA00022827"/>
    </source>
</evidence>
<dbReference type="InterPro" id="IPR001433">
    <property type="entry name" value="OxRdtase_FAD/NAD-bd"/>
</dbReference>
<evidence type="ECO:0000256" key="1">
    <source>
        <dbReference type="ARBA" id="ARBA00001974"/>
    </source>
</evidence>
<dbReference type="InterPro" id="IPR017938">
    <property type="entry name" value="Riboflavin_synthase-like_b-brl"/>
</dbReference>
<dbReference type="GO" id="GO:0009086">
    <property type="term" value="P:methionine biosynthetic process"/>
    <property type="evidence" value="ECO:0007669"/>
    <property type="project" value="TreeGrafter"/>
</dbReference>
<dbReference type="VEuPathDB" id="VectorBase:AFAF007669"/>
<dbReference type="EC" id="1.16.1.8" evidence="5"/>
<evidence type="ECO:0000313" key="9">
    <source>
        <dbReference type="Proteomes" id="UP000075886"/>
    </source>
</evidence>
<dbReference type="GO" id="GO:0005829">
    <property type="term" value="C:cytosol"/>
    <property type="evidence" value="ECO:0007669"/>
    <property type="project" value="TreeGrafter"/>
</dbReference>
<evidence type="ECO:0000259" key="7">
    <source>
        <dbReference type="PROSITE" id="PS51384"/>
    </source>
</evidence>
<feature type="domain" description="FAD-binding FR-type" evidence="7">
    <location>
        <begin position="48"/>
        <end position="289"/>
    </location>
</feature>
<dbReference type="GO" id="GO:0050660">
    <property type="term" value="F:flavin adenine dinucleotide binding"/>
    <property type="evidence" value="ECO:0007669"/>
    <property type="project" value="TreeGrafter"/>
</dbReference>
<comment type="cofactor">
    <cofactor evidence="1">
        <name>FAD</name>
        <dbReference type="ChEBI" id="CHEBI:57692"/>
    </cofactor>
</comment>
<dbReference type="InterPro" id="IPR001709">
    <property type="entry name" value="Flavoprot_Pyr_Nucl_cyt_Rdtase"/>
</dbReference>
<dbReference type="Gene3D" id="1.20.990.10">
    <property type="entry name" value="NADPH-cytochrome p450 Reductase, Chain A, domain 3"/>
    <property type="match status" value="1"/>
</dbReference>
<dbReference type="CDD" id="cd06203">
    <property type="entry name" value="methionine_synthase_red"/>
    <property type="match status" value="1"/>
</dbReference>